<sequence>MNLEAGQVNRQLLGQRTRYDLGIAEPWAKCCGMAKVDLESGKVTKVLYGDRKYGGEPCRVSTKNKSGTRGK</sequence>
<comment type="caution">
    <text evidence="1">The sequence shown here is derived from an EMBL/GenBank/DDBJ whole genome shotgun (WGS) entry which is preliminary data.</text>
</comment>
<accession>A0A218WKW7</accession>
<name>A0A218WKW7_PUNGR</name>
<dbReference type="Proteomes" id="UP000197138">
    <property type="component" value="Unassembled WGS sequence"/>
</dbReference>
<evidence type="ECO:0000313" key="1">
    <source>
        <dbReference type="EMBL" id="OWM72881.1"/>
    </source>
</evidence>
<proteinExistence type="predicted"/>
<evidence type="ECO:0000313" key="2">
    <source>
        <dbReference type="Proteomes" id="UP000197138"/>
    </source>
</evidence>
<organism evidence="1 2">
    <name type="scientific">Punica granatum</name>
    <name type="common">Pomegranate</name>
    <dbReference type="NCBI Taxonomy" id="22663"/>
    <lineage>
        <taxon>Eukaryota</taxon>
        <taxon>Viridiplantae</taxon>
        <taxon>Streptophyta</taxon>
        <taxon>Embryophyta</taxon>
        <taxon>Tracheophyta</taxon>
        <taxon>Spermatophyta</taxon>
        <taxon>Magnoliopsida</taxon>
        <taxon>eudicotyledons</taxon>
        <taxon>Gunneridae</taxon>
        <taxon>Pentapetalae</taxon>
        <taxon>rosids</taxon>
        <taxon>malvids</taxon>
        <taxon>Myrtales</taxon>
        <taxon>Lythraceae</taxon>
        <taxon>Punica</taxon>
    </lineage>
</organism>
<protein>
    <submittedName>
        <fullName evidence="1">Uncharacterized protein</fullName>
    </submittedName>
</protein>
<dbReference type="EMBL" id="MTKT01003975">
    <property type="protein sequence ID" value="OWM72881.1"/>
    <property type="molecule type" value="Genomic_DNA"/>
</dbReference>
<gene>
    <name evidence="1" type="ORF">CDL15_Pgr023286</name>
</gene>
<dbReference type="AlphaFoldDB" id="A0A218WKW7"/>
<reference evidence="2" key="1">
    <citation type="journal article" date="2017" name="Plant J.">
        <title>The pomegranate (Punica granatum L.) genome and the genomics of punicalagin biosynthesis.</title>
        <authorList>
            <person name="Qin G."/>
            <person name="Xu C."/>
            <person name="Ming R."/>
            <person name="Tang H."/>
            <person name="Guyot R."/>
            <person name="Kramer E.M."/>
            <person name="Hu Y."/>
            <person name="Yi X."/>
            <person name="Qi Y."/>
            <person name="Xu X."/>
            <person name="Gao Z."/>
            <person name="Pan H."/>
            <person name="Jian J."/>
            <person name="Tian Y."/>
            <person name="Yue Z."/>
            <person name="Xu Y."/>
        </authorList>
    </citation>
    <scope>NUCLEOTIDE SEQUENCE [LARGE SCALE GENOMIC DNA]</scope>
    <source>
        <strain evidence="2">cv. Dabenzi</strain>
    </source>
</reference>